<dbReference type="SUPFAM" id="SSF56529">
    <property type="entry name" value="FAH"/>
    <property type="match status" value="1"/>
</dbReference>
<dbReference type="PATRIC" id="fig|1238182.3.peg.949"/>
<dbReference type="Pfam" id="PF01557">
    <property type="entry name" value="FAA_hydrolase"/>
    <property type="match status" value="1"/>
</dbReference>
<dbReference type="Gene3D" id="3.90.850.10">
    <property type="entry name" value="Fumarylacetoacetase-like, C-terminal domain"/>
    <property type="match status" value="1"/>
</dbReference>
<proteinExistence type="predicted"/>
<dbReference type="InterPro" id="IPR011234">
    <property type="entry name" value="Fumarylacetoacetase-like_C"/>
</dbReference>
<sequence>MAFVVPAPRIPAVPVEGTDDTFPVRRVFCVGRNYAAHAREMGANPDAEPPFFFMKPADALVPGGGDVPYPPATADLHHEVEMVVALRDGGADIAQEAALDAVFGYAVGIDLTRRDLQAAAKKAGKPWDMAKGFDASAPISAIRPADRCGHPASGAVSLSVDGQVRQNGDLADMIWSVPAMIAYLSTLVILKPGDLIFTGTPEGVGAVARGARMDASVDGIGALTVTLV</sequence>
<feature type="domain" description="Fumarylacetoacetase-like C-terminal" evidence="2">
    <location>
        <begin position="27"/>
        <end position="227"/>
    </location>
</feature>
<dbReference type="InterPro" id="IPR036663">
    <property type="entry name" value="Fumarylacetoacetase_C_sf"/>
</dbReference>
<gene>
    <name evidence="3" type="ORF">C882_3201</name>
</gene>
<dbReference type="GO" id="GO:0018773">
    <property type="term" value="F:acetylpyruvate hydrolase activity"/>
    <property type="evidence" value="ECO:0007669"/>
    <property type="project" value="TreeGrafter"/>
</dbReference>
<evidence type="ECO:0000313" key="4">
    <source>
        <dbReference type="Proteomes" id="UP000009881"/>
    </source>
</evidence>
<keyword evidence="1" id="KW-0479">Metal-binding</keyword>
<name>K9H3N3_9PROT</name>
<dbReference type="EMBL" id="ANHY01000004">
    <property type="protein sequence ID" value="EKV32137.1"/>
    <property type="molecule type" value="Genomic_DNA"/>
</dbReference>
<dbReference type="AlphaFoldDB" id="K9H3N3"/>
<dbReference type="GO" id="GO:0046872">
    <property type="term" value="F:metal ion binding"/>
    <property type="evidence" value="ECO:0007669"/>
    <property type="project" value="UniProtKB-KW"/>
</dbReference>
<accession>K9H3N3</accession>
<evidence type="ECO:0000313" key="3">
    <source>
        <dbReference type="EMBL" id="EKV32137.1"/>
    </source>
</evidence>
<comment type="caution">
    <text evidence="3">The sequence shown here is derived from an EMBL/GenBank/DDBJ whole genome shotgun (WGS) entry which is preliminary data.</text>
</comment>
<keyword evidence="3" id="KW-0378">Hydrolase</keyword>
<dbReference type="RefSeq" id="WP_009539398.1">
    <property type="nucleotide sequence ID" value="NZ_ANHY01000004.1"/>
</dbReference>
<evidence type="ECO:0000259" key="2">
    <source>
        <dbReference type="Pfam" id="PF01557"/>
    </source>
</evidence>
<dbReference type="PANTHER" id="PTHR11820:SF90">
    <property type="entry name" value="FLUTATHIONE S-TRANSFERASE"/>
    <property type="match status" value="1"/>
</dbReference>
<evidence type="ECO:0000256" key="1">
    <source>
        <dbReference type="ARBA" id="ARBA00022723"/>
    </source>
</evidence>
<dbReference type="PANTHER" id="PTHR11820">
    <property type="entry name" value="ACYLPYRUVASE"/>
    <property type="match status" value="1"/>
</dbReference>
<reference evidence="3 4" key="1">
    <citation type="journal article" date="2013" name="Genome Announc.">
        <title>Draft Genome Sequence of an Alphaproteobacterium, Caenispirillum salinarum AK4(T), Isolated from a Solar Saltern.</title>
        <authorList>
            <person name="Khatri I."/>
            <person name="Singh A."/>
            <person name="Korpole S."/>
            <person name="Pinnaka A.K."/>
            <person name="Subramanian S."/>
        </authorList>
    </citation>
    <scope>NUCLEOTIDE SEQUENCE [LARGE SCALE GENOMIC DNA]</scope>
    <source>
        <strain evidence="3 4">AK4</strain>
    </source>
</reference>
<keyword evidence="4" id="KW-1185">Reference proteome</keyword>
<organism evidence="3 4">
    <name type="scientific">Caenispirillum salinarum AK4</name>
    <dbReference type="NCBI Taxonomy" id="1238182"/>
    <lineage>
        <taxon>Bacteria</taxon>
        <taxon>Pseudomonadati</taxon>
        <taxon>Pseudomonadota</taxon>
        <taxon>Alphaproteobacteria</taxon>
        <taxon>Rhodospirillales</taxon>
        <taxon>Novispirillaceae</taxon>
        <taxon>Caenispirillum</taxon>
    </lineage>
</organism>
<protein>
    <submittedName>
        <fullName evidence="3">Fumarylacetoacetate hydrolase family protein</fullName>
    </submittedName>
</protein>
<dbReference type="Proteomes" id="UP000009881">
    <property type="component" value="Unassembled WGS sequence"/>
</dbReference>
<dbReference type="eggNOG" id="COG0179">
    <property type="taxonomic scope" value="Bacteria"/>
</dbReference>
<dbReference type="STRING" id="1238182.C882_3201"/>